<evidence type="ECO:0000313" key="3">
    <source>
        <dbReference type="EMBL" id="TDB61917.1"/>
    </source>
</evidence>
<comment type="caution">
    <text evidence="3">The sequence shown here is derived from an EMBL/GenBank/DDBJ whole genome shotgun (WGS) entry which is preliminary data.</text>
</comment>
<reference evidence="4" key="1">
    <citation type="journal article" date="2019" name="bioRxiv">
        <title>Bacterially produced spermidine induces plant systemic susceptibility to pathogens.</title>
        <authorList>
            <person name="Melnyk R.A."/>
            <person name="Beskrovnaya P.A."/>
            <person name="Liu Z."/>
            <person name="Song Y."/>
            <person name="Haney C.H."/>
        </authorList>
    </citation>
    <scope>NUCLEOTIDE SEQUENCE [LARGE SCALE GENOMIC DNA]</scope>
    <source>
        <strain evidence="4">Dha-51</strain>
    </source>
</reference>
<dbReference type="Pfam" id="PF16976">
    <property type="entry name" value="RcpC"/>
    <property type="match status" value="1"/>
</dbReference>
<sequence>MNSRVTLGLAVVLLVGAIIAGYWGLTLSRQPTPEPVAVATASAPDPAAPAAAPVEDPTRHPVVVLVNNVPPFTPLTAADVTLEKLKTVPAGSLTSLDQAIGRTPWRALSAGTWLNDESFEAGSKLARMIRPGERALALAVDEVTGAGGQLTPGDYVDVLLYLHMDPLNPQPSAQLVVPALRVLGVGEQTGLTNDGQPSSPALSNEEKLKQDQLRATARTVVLAVPEELVSRLMLATQTGTLRLAVRSADEKRLARYWAGDNDSAATLANANRELLQFSQLAMSAPPKPAAVSNGAAPRKQSVEVIRGNQLAGESEQPQQNH</sequence>
<dbReference type="InterPro" id="IPR017592">
    <property type="entry name" value="Pilus_assmbl_Flp-typ_CpaB"/>
</dbReference>
<dbReference type="InterPro" id="IPR013974">
    <property type="entry name" value="SAF"/>
</dbReference>
<feature type="domain" description="SAF" evidence="2">
    <location>
        <begin position="60"/>
        <end position="120"/>
    </location>
</feature>
<dbReference type="OrthoDB" id="146902at2"/>
<keyword evidence="4" id="KW-1185">Reference proteome</keyword>
<name>A0A1H2PA69_PSEVA</name>
<dbReference type="Gene3D" id="3.90.1210.10">
    <property type="entry name" value="Antifreeze-like/N-acetylneuraminic acid synthase C-terminal domain"/>
    <property type="match status" value="1"/>
</dbReference>
<dbReference type="STRING" id="95300.SAMN05216558_4505"/>
<dbReference type="EMBL" id="RRZK01000019">
    <property type="protein sequence ID" value="TDB61917.1"/>
    <property type="molecule type" value="Genomic_DNA"/>
</dbReference>
<dbReference type="RefSeq" id="WP_093226898.1">
    <property type="nucleotide sequence ID" value="NZ_LT629803.1"/>
</dbReference>
<accession>A0A1H2PA69</accession>
<proteinExistence type="predicted"/>
<organism evidence="3 4">
    <name type="scientific">Pseudomonas vancouverensis</name>
    <dbReference type="NCBI Taxonomy" id="95300"/>
    <lineage>
        <taxon>Bacteria</taxon>
        <taxon>Pseudomonadati</taxon>
        <taxon>Pseudomonadota</taxon>
        <taxon>Gammaproteobacteria</taxon>
        <taxon>Pseudomonadales</taxon>
        <taxon>Pseudomonadaceae</taxon>
        <taxon>Pseudomonas</taxon>
    </lineage>
</organism>
<dbReference type="SMART" id="SM00858">
    <property type="entry name" value="SAF"/>
    <property type="match status" value="1"/>
</dbReference>
<evidence type="ECO:0000256" key="1">
    <source>
        <dbReference type="SAM" id="MobiDB-lite"/>
    </source>
</evidence>
<dbReference type="NCBIfam" id="TIGR03177">
    <property type="entry name" value="pilus_cpaB"/>
    <property type="match status" value="1"/>
</dbReference>
<evidence type="ECO:0000313" key="4">
    <source>
        <dbReference type="Proteomes" id="UP000295254"/>
    </source>
</evidence>
<dbReference type="CDD" id="cd11614">
    <property type="entry name" value="SAF_CpaB_FlgA_like"/>
    <property type="match status" value="1"/>
</dbReference>
<feature type="compositionally biased region" description="Polar residues" evidence="1">
    <location>
        <begin position="189"/>
        <end position="202"/>
    </location>
</feature>
<dbReference type="InterPro" id="IPR031571">
    <property type="entry name" value="RcpC_dom"/>
</dbReference>
<dbReference type="Pfam" id="PF08666">
    <property type="entry name" value="SAF"/>
    <property type="match status" value="1"/>
</dbReference>
<protein>
    <submittedName>
        <fullName evidence="3">Flp pilus assembly protein CpaB</fullName>
    </submittedName>
</protein>
<gene>
    <name evidence="3" type="primary">cpaB</name>
    <name evidence="3" type="ORF">EIY72_14365</name>
</gene>
<dbReference type="AlphaFoldDB" id="A0A1H2PA69"/>
<feature type="region of interest" description="Disordered" evidence="1">
    <location>
        <begin position="285"/>
        <end position="321"/>
    </location>
</feature>
<feature type="region of interest" description="Disordered" evidence="1">
    <location>
        <begin position="188"/>
        <end position="208"/>
    </location>
</feature>
<evidence type="ECO:0000259" key="2">
    <source>
        <dbReference type="SMART" id="SM00858"/>
    </source>
</evidence>
<dbReference type="Proteomes" id="UP000295254">
    <property type="component" value="Unassembled WGS sequence"/>
</dbReference>